<dbReference type="InterPro" id="IPR002577">
    <property type="entry name" value="HTH_HxlR"/>
</dbReference>
<keyword evidence="2" id="KW-0238">DNA-binding</keyword>
<name>A0A3B0WLK5_9ZZZZ</name>
<dbReference type="SUPFAM" id="SSF46785">
    <property type="entry name" value="Winged helix' DNA-binding domain"/>
    <property type="match status" value="1"/>
</dbReference>
<evidence type="ECO:0000256" key="2">
    <source>
        <dbReference type="ARBA" id="ARBA00023125"/>
    </source>
</evidence>
<accession>A0A3B0WLK5</accession>
<evidence type="ECO:0000256" key="1">
    <source>
        <dbReference type="ARBA" id="ARBA00023015"/>
    </source>
</evidence>
<keyword evidence="3" id="KW-0804">Transcription</keyword>
<dbReference type="AlphaFoldDB" id="A0A3B0WLK5"/>
<gene>
    <name evidence="5" type="ORF">MNBD_GAMMA07-1560</name>
</gene>
<dbReference type="Pfam" id="PF01638">
    <property type="entry name" value="HxlR"/>
    <property type="match status" value="1"/>
</dbReference>
<feature type="domain" description="HTH hxlR-type" evidence="4">
    <location>
        <begin position="12"/>
        <end position="111"/>
    </location>
</feature>
<evidence type="ECO:0000313" key="5">
    <source>
        <dbReference type="EMBL" id="VAW53420.1"/>
    </source>
</evidence>
<evidence type="ECO:0000259" key="4">
    <source>
        <dbReference type="PROSITE" id="PS51118"/>
    </source>
</evidence>
<keyword evidence="1" id="KW-0805">Transcription regulation</keyword>
<dbReference type="GO" id="GO:0003677">
    <property type="term" value="F:DNA binding"/>
    <property type="evidence" value="ECO:0007669"/>
    <property type="project" value="UniProtKB-KW"/>
</dbReference>
<dbReference type="PANTHER" id="PTHR33204">
    <property type="entry name" value="TRANSCRIPTIONAL REGULATOR, MARR FAMILY"/>
    <property type="match status" value="1"/>
</dbReference>
<organism evidence="5">
    <name type="scientific">hydrothermal vent metagenome</name>
    <dbReference type="NCBI Taxonomy" id="652676"/>
    <lineage>
        <taxon>unclassified sequences</taxon>
        <taxon>metagenomes</taxon>
        <taxon>ecological metagenomes</taxon>
    </lineage>
</organism>
<dbReference type="Gene3D" id="1.10.10.10">
    <property type="entry name" value="Winged helix-like DNA-binding domain superfamily/Winged helix DNA-binding domain"/>
    <property type="match status" value="1"/>
</dbReference>
<proteinExistence type="predicted"/>
<sequence>MPSKKNNHILNCPITFALGIFGDKWSLLIVRDIMFRGRSTYGEFQDAGDGIATNILSDRLKRLETNGIITKQRDPDNGRKKLYQLTERGMALAPILLEMYNWSGKYDPHSGASKKILDGLKKDPKGLLEKIQSGKFKI</sequence>
<evidence type="ECO:0000256" key="3">
    <source>
        <dbReference type="ARBA" id="ARBA00023163"/>
    </source>
</evidence>
<dbReference type="EMBL" id="UOFF01000025">
    <property type="protein sequence ID" value="VAW53420.1"/>
    <property type="molecule type" value="Genomic_DNA"/>
</dbReference>
<dbReference type="PROSITE" id="PS51118">
    <property type="entry name" value="HTH_HXLR"/>
    <property type="match status" value="1"/>
</dbReference>
<reference evidence="5" key="1">
    <citation type="submission" date="2018-06" db="EMBL/GenBank/DDBJ databases">
        <authorList>
            <person name="Zhirakovskaya E."/>
        </authorList>
    </citation>
    <scope>NUCLEOTIDE SEQUENCE</scope>
</reference>
<dbReference type="PANTHER" id="PTHR33204:SF37">
    <property type="entry name" value="HTH-TYPE TRANSCRIPTIONAL REGULATOR YODB"/>
    <property type="match status" value="1"/>
</dbReference>
<dbReference type="InterPro" id="IPR036390">
    <property type="entry name" value="WH_DNA-bd_sf"/>
</dbReference>
<dbReference type="InterPro" id="IPR036388">
    <property type="entry name" value="WH-like_DNA-bd_sf"/>
</dbReference>
<protein>
    <submittedName>
        <fullName evidence="5">Transcriptional regulator, HxlR family</fullName>
    </submittedName>
</protein>